<dbReference type="RefSeq" id="WP_076350050.1">
    <property type="nucleotide sequence ID" value="NZ_CP019082.1"/>
</dbReference>
<keyword evidence="2" id="KW-1185">Reference proteome</keyword>
<dbReference type="AlphaFoldDB" id="A0A1U7CXY1"/>
<dbReference type="Proteomes" id="UP000186309">
    <property type="component" value="Chromosome"/>
</dbReference>
<gene>
    <name evidence="1" type="ORF">BSF38_05315</name>
</gene>
<name>A0A1U7CXY1_9BACT</name>
<evidence type="ECO:0000313" key="2">
    <source>
        <dbReference type="Proteomes" id="UP000186309"/>
    </source>
</evidence>
<dbReference type="EMBL" id="CP019082">
    <property type="protein sequence ID" value="APW63739.1"/>
    <property type="molecule type" value="Genomic_DNA"/>
</dbReference>
<sequence length="541" mass="54991">MDGDDRRRRGLRAPSVEALEGRTLLSGYSGLSRMRNVATNTGVYQLQLSGPGFLKVQQLPKGVIDLNLLGTTSGTTLTVALLRARPHKIASLLPIQDLNVVSRQLGAINASSALLSGAMSPLANSVSQLSFGALGPAAQIDVNGGVALMTVPEIDLGPTGHVVISGDLNSGSTTPMQIDDMTIDGGRFVIGRDSVTPITISGDLTLGQNGLLSIGRDQLAPITVGGTVRLEAGGEILVGRNLFGLNVGGDVLVNPGASGILVRGTLNGLAVDGVFQGQGSATAVDLGVGLDLNGFVVNGGTENLGGLQSANVNVGKNIINVDVAHGIFRSWITAGANIYGITIGPDVPTAIYNSEIDAVMTINNVTAQGDVKSDFPTNAQATGYPTRIIAGKSRDGMFQANGQLNNVQINGSLIDSVLAASVAPFGGDGTLPPPVPYGGVPRTAGPPPAGFSNYNAPGGITEGANGKIKNYSIRSFGAGQPQGVAVYDTATDPNIHVTVLDGGVITASVSGSVISSPHDDRFDYTGVFALNTAGVDGGLSP</sequence>
<evidence type="ECO:0000313" key="1">
    <source>
        <dbReference type="EMBL" id="APW63739.1"/>
    </source>
</evidence>
<reference evidence="2" key="1">
    <citation type="submission" date="2016-12" db="EMBL/GenBank/DDBJ databases">
        <title>Comparative genomics of four Isosphaeraceae planctomycetes: a common pool of plasmids and glycoside hydrolase genes.</title>
        <authorList>
            <person name="Ivanova A."/>
        </authorList>
    </citation>
    <scope>NUCLEOTIDE SEQUENCE [LARGE SCALE GENOMIC DNA]</scope>
    <source>
        <strain evidence="2">PX4</strain>
    </source>
</reference>
<dbReference type="STRING" id="1387353.BSF38_05315"/>
<protein>
    <submittedName>
        <fullName evidence="1">Uncharacterized protein</fullName>
    </submittedName>
</protein>
<dbReference type="OrthoDB" id="253077at2"/>
<organism evidence="1 2">
    <name type="scientific">Paludisphaera borealis</name>
    <dbReference type="NCBI Taxonomy" id="1387353"/>
    <lineage>
        <taxon>Bacteria</taxon>
        <taxon>Pseudomonadati</taxon>
        <taxon>Planctomycetota</taxon>
        <taxon>Planctomycetia</taxon>
        <taxon>Isosphaerales</taxon>
        <taxon>Isosphaeraceae</taxon>
        <taxon>Paludisphaera</taxon>
    </lineage>
</organism>
<dbReference type="KEGG" id="pbor:BSF38_05315"/>
<accession>A0A1U7CXY1</accession>
<proteinExistence type="predicted"/>